<proteinExistence type="predicted"/>
<comment type="caution">
    <text evidence="1">The sequence shown here is derived from an EMBL/GenBank/DDBJ whole genome shotgun (WGS) entry which is preliminary data.</text>
</comment>
<gene>
    <name evidence="1" type="ORF">SC09_contig4orf00848</name>
</gene>
<dbReference type="AlphaFoldDB" id="A0A0D1KID3"/>
<dbReference type="EMBL" id="JXBC01000013">
    <property type="protein sequence ID" value="KIU05912.1"/>
    <property type="molecule type" value="Genomic_DNA"/>
</dbReference>
<protein>
    <submittedName>
        <fullName evidence="1">Uncharacterized protein</fullName>
    </submittedName>
</protein>
<evidence type="ECO:0000313" key="2">
    <source>
        <dbReference type="Proteomes" id="UP000032247"/>
    </source>
</evidence>
<name>A0A0D1KID3_BACIU</name>
<organism evidence="1 2">
    <name type="scientific">Bacillus subtilis</name>
    <dbReference type="NCBI Taxonomy" id="1423"/>
    <lineage>
        <taxon>Bacteria</taxon>
        <taxon>Bacillati</taxon>
        <taxon>Bacillota</taxon>
        <taxon>Bacilli</taxon>
        <taxon>Bacillales</taxon>
        <taxon>Bacillaceae</taxon>
        <taxon>Bacillus</taxon>
    </lineage>
</organism>
<reference evidence="1 2" key="1">
    <citation type="submission" date="2014-12" db="EMBL/GenBank/DDBJ databases">
        <title>Comparative genome analysis of Bacillus coagulans HM-08, Clostridium butyricum HM-68, Bacillus subtilis HM-66 and Bacillus licheniformis BL-09.</title>
        <authorList>
            <person name="Zhang H."/>
        </authorList>
    </citation>
    <scope>NUCLEOTIDE SEQUENCE [LARGE SCALE GENOMIC DNA]</scope>
    <source>
        <strain evidence="1 2">HM-66</strain>
    </source>
</reference>
<evidence type="ECO:0000313" key="1">
    <source>
        <dbReference type="EMBL" id="KIU05912.1"/>
    </source>
</evidence>
<accession>A0A0D1KID3</accession>
<sequence>MIFIFWRPKGLNEAIPATFGALMVLLCGSVSLADLGEIGTKVTGASVTTLPL</sequence>
<dbReference type="Proteomes" id="UP000032247">
    <property type="component" value="Unassembled WGS sequence"/>
</dbReference>
<dbReference type="PATRIC" id="fig|1423.173.peg.4457"/>